<dbReference type="Proteomes" id="UP000515913">
    <property type="component" value="Chromosome"/>
</dbReference>
<dbReference type="AlphaFoldDB" id="A0A7G9GUZ2"/>
<dbReference type="RefSeq" id="WP_101474180.1">
    <property type="nucleotide sequence ID" value="NZ_CP060637.1"/>
</dbReference>
<accession>A0A7G9GUZ2</accession>
<dbReference type="GO" id="GO:0005737">
    <property type="term" value="C:cytoplasm"/>
    <property type="evidence" value="ECO:0007669"/>
    <property type="project" value="UniProtKB-SubCell"/>
</dbReference>
<sequence length="202" mass="22571">MLKEKCVGSYKEAVEAQKLGAHRIELCDNLEEGGTTPSYGTIKTTVRDLNIPVFVIIRPRGGDFFYSPEEIEIMKQDIEICKELNVKGVVLGVLKHDKTIDYEVTKKLVKIAKPMEVTFHKAIDEVDNPVDEVEKLAEIGVDRILSSGTKETALEGQNILNEMIKKAAHKIKIVVAGKVTKENLQEISTKIPSQEYHGKKIV</sequence>
<protein>
    <recommendedName>
        <fullName evidence="2">PF03932 family protein CutC</fullName>
    </recommendedName>
</protein>
<comment type="subcellular location">
    <subcellularLocation>
        <location evidence="2">Cytoplasm</location>
    </subcellularLocation>
</comment>
<keyword evidence="4" id="KW-1185">Reference proteome</keyword>
<comment type="similarity">
    <text evidence="1 2">Belongs to the CutC family.</text>
</comment>
<dbReference type="PANTHER" id="PTHR12598:SF0">
    <property type="entry name" value="COPPER HOMEOSTASIS PROTEIN CUTC HOMOLOG"/>
    <property type="match status" value="1"/>
</dbReference>
<evidence type="ECO:0000256" key="2">
    <source>
        <dbReference type="HAMAP-Rule" id="MF_00795"/>
    </source>
</evidence>
<dbReference type="EMBL" id="CP060637">
    <property type="protein sequence ID" value="QNM14624.1"/>
    <property type="molecule type" value="Genomic_DNA"/>
</dbReference>
<evidence type="ECO:0000313" key="4">
    <source>
        <dbReference type="Proteomes" id="UP000515913"/>
    </source>
</evidence>
<keyword evidence="2" id="KW-0963">Cytoplasm</keyword>
<dbReference type="PANTHER" id="PTHR12598">
    <property type="entry name" value="COPPER HOMEOSTASIS PROTEIN CUTC"/>
    <property type="match status" value="1"/>
</dbReference>
<dbReference type="Pfam" id="PF03932">
    <property type="entry name" value="CutC"/>
    <property type="match status" value="1"/>
</dbReference>
<dbReference type="GO" id="GO:0005507">
    <property type="term" value="F:copper ion binding"/>
    <property type="evidence" value="ECO:0007669"/>
    <property type="project" value="TreeGrafter"/>
</dbReference>
<dbReference type="InterPro" id="IPR005627">
    <property type="entry name" value="CutC-like"/>
</dbReference>
<dbReference type="HAMAP" id="MF_00795">
    <property type="entry name" value="CutC"/>
    <property type="match status" value="1"/>
</dbReference>
<reference evidence="3 4" key="1">
    <citation type="submission" date="2020-08" db="EMBL/GenBank/DDBJ databases">
        <authorList>
            <person name="Liu C."/>
            <person name="Sun Q."/>
        </authorList>
    </citation>
    <scope>NUCLEOTIDE SEQUENCE [LARGE SCALE GENOMIC DNA]</scope>
    <source>
        <strain evidence="3 4">NSJ-57</strain>
    </source>
</reference>
<dbReference type="Gene3D" id="3.20.20.380">
    <property type="entry name" value="Copper homeostasis (CutC) domain"/>
    <property type="match status" value="1"/>
</dbReference>
<dbReference type="FunFam" id="3.20.20.380:FF:000001">
    <property type="entry name" value="Copper homeostasis protein CutC"/>
    <property type="match status" value="1"/>
</dbReference>
<evidence type="ECO:0000313" key="3">
    <source>
        <dbReference type="EMBL" id="QNM14624.1"/>
    </source>
</evidence>
<dbReference type="SUPFAM" id="SSF110395">
    <property type="entry name" value="CutC-like"/>
    <property type="match status" value="1"/>
</dbReference>
<proteinExistence type="inferred from homology"/>
<dbReference type="KEGG" id="fho:H9Q81_06495"/>
<organism evidence="3 4">
    <name type="scientific">Fusobacterium hominis</name>
    <dbReference type="NCBI Taxonomy" id="2764326"/>
    <lineage>
        <taxon>Bacteria</taxon>
        <taxon>Fusobacteriati</taxon>
        <taxon>Fusobacteriota</taxon>
        <taxon>Fusobacteriia</taxon>
        <taxon>Fusobacteriales</taxon>
        <taxon>Fusobacteriaceae</taxon>
        <taxon>Fusobacterium</taxon>
    </lineage>
</organism>
<dbReference type="InterPro" id="IPR036822">
    <property type="entry name" value="CutC-like_dom_sf"/>
</dbReference>
<comment type="caution">
    <text evidence="2">Once thought to be involved in copper homeostasis, experiments in E.coli have shown this is not the case.</text>
</comment>
<gene>
    <name evidence="2" type="primary">cutC</name>
    <name evidence="3" type="ORF">H9Q81_06495</name>
</gene>
<name>A0A7G9GUZ2_9FUSO</name>
<evidence type="ECO:0000256" key="1">
    <source>
        <dbReference type="ARBA" id="ARBA00007768"/>
    </source>
</evidence>